<sequence length="1205" mass="131575">MAGKSSKGKAKKSQTKQPKATTATTPPQGSGSVDRDEASALTPSSQRTLPCTTVVRDESAGIYQPFGNVFPEDVFLHLNVFASPCRLASIDALLVGEHSGASDLRHVLHTIAELKRKLSPSDSNSHAGAIMTKHFERIARRSESTLPPLPLNVNVYINDHQPEVIARNILILHAIATCADVPTPGLVCAIAQFWYSIALDPPVTEFWQAQIQACLGRSDEEWMSPTSPLPHLRVADAASLKQLKQTWFAWLACTWTLPQLCRERDALMLASPSNPKSMLEYATHVTQHFAATLAMFGQSNQAQIAKVKAEVEQLVQHGRWFNEAGLDRLKVNPSMLVARADGSCAFRVHHGAVPADGHVFDMTQKGGVNVEKDMLVTLSVWIESLHSLVEHSDPDSPSATVSATLRPIHLHFTFNIDHPLSYMESLTLTSTRFDVIHTASTADHCGLLNILVHASPLLKPIPSRSLPHTPHLLTTTTMPGSHGQSRDEFVKEALVVDMHDVPILLGLQLLQVTDSDQVGWGSLVDPFAWSEEHVRMLGRRIVSRFTWLACPVPSAPVRLDESPGIVDALVKITAECCGSHLTRSVRAVGGSMTTGALLGTLLANALASNRISWTDPSPAKKSSRLSTHFPIFQVPAGFWARLTSGTALRFTISDVLIHAQMHGLSMPTTQDFALHVTATFPLDVDLSSNLIVCMTFVTRQYCTEAIQVVGIDHQRKTITVAFYLPGIVDEWDAKLIRVSLLRPHTTPSRRSGEKEEVHYAPMGGKVWTLNQLDTQRVTVQASPWVPVTRSIAEATAAVIEARKATEEEGEAKLLKVVDAGKKLKVVVDVKAYGCKVDVALPTREQLEAGRGAALVSINSQLHTFWLPCRVLVESAKYMPKSRTVELLLAKQVHLFVPKAGLLGLPYHQRLHRFATLPLTSLSPSELKQQLGFAFTHAEEQCRQDPSKMLRLGGMARVLALTVKDLLDKIIAAARQGHKSVLLTRKSDDSPRAEPPGFLGIILIHGVYSHPPTCTGKAKTLALDVTLTVFPPPTCWEGVQNSSVYVDAIQEVMDVVVGAGGPMFTVQGTAQAEAVVDMLKLAKVQCGLRCELPYPLIEGKLEGLSVAARRYFQRAILTPLAPADNFVREVYVAPQYKSAEHEELARTMGVGPRIMVPNGPSDQPSAPGQKPKVGSFVSKMLRKLAEETGQDPQKLLEQMGLGAFDL</sequence>
<dbReference type="Proteomes" id="UP000193411">
    <property type="component" value="Unassembled WGS sequence"/>
</dbReference>
<name>A0A1Y2I4U9_9FUNG</name>
<feature type="compositionally biased region" description="Low complexity" evidence="1">
    <location>
        <begin position="15"/>
        <end position="29"/>
    </location>
</feature>
<evidence type="ECO:0000259" key="2">
    <source>
        <dbReference type="Pfam" id="PF14737"/>
    </source>
</evidence>
<dbReference type="Pfam" id="PF14737">
    <property type="entry name" value="DUF4470"/>
    <property type="match status" value="1"/>
</dbReference>
<evidence type="ECO:0000313" key="3">
    <source>
        <dbReference type="EMBL" id="ORZ41071.1"/>
    </source>
</evidence>
<feature type="region of interest" description="Disordered" evidence="1">
    <location>
        <begin position="1"/>
        <end position="51"/>
    </location>
</feature>
<organism evidence="3 4">
    <name type="scientific">Catenaria anguillulae PL171</name>
    <dbReference type="NCBI Taxonomy" id="765915"/>
    <lineage>
        <taxon>Eukaryota</taxon>
        <taxon>Fungi</taxon>
        <taxon>Fungi incertae sedis</taxon>
        <taxon>Blastocladiomycota</taxon>
        <taxon>Blastocladiomycetes</taxon>
        <taxon>Blastocladiales</taxon>
        <taxon>Catenariaceae</taxon>
        <taxon>Catenaria</taxon>
    </lineage>
</organism>
<feature type="compositionally biased region" description="Polar residues" evidence="1">
    <location>
        <begin position="41"/>
        <end position="51"/>
    </location>
</feature>
<feature type="domain" description="DUF4470" evidence="2">
    <location>
        <begin position="89"/>
        <end position="197"/>
    </location>
</feature>
<protein>
    <recommendedName>
        <fullName evidence="2">DUF4470 domain-containing protein</fullName>
    </recommendedName>
</protein>
<dbReference type="AlphaFoldDB" id="A0A1Y2I4U9"/>
<proteinExistence type="predicted"/>
<dbReference type="InterPro" id="IPR027974">
    <property type="entry name" value="DUF4470"/>
</dbReference>
<dbReference type="OrthoDB" id="432970at2759"/>
<evidence type="ECO:0000256" key="1">
    <source>
        <dbReference type="SAM" id="MobiDB-lite"/>
    </source>
</evidence>
<dbReference type="EMBL" id="MCFL01000002">
    <property type="protein sequence ID" value="ORZ41071.1"/>
    <property type="molecule type" value="Genomic_DNA"/>
</dbReference>
<comment type="caution">
    <text evidence="3">The sequence shown here is derived from an EMBL/GenBank/DDBJ whole genome shotgun (WGS) entry which is preliminary data.</text>
</comment>
<gene>
    <name evidence="3" type="ORF">BCR44DRAFT_38922</name>
</gene>
<keyword evidence="4" id="KW-1185">Reference proteome</keyword>
<reference evidence="3 4" key="1">
    <citation type="submission" date="2016-07" db="EMBL/GenBank/DDBJ databases">
        <title>Pervasive Adenine N6-methylation of Active Genes in Fungi.</title>
        <authorList>
            <consortium name="DOE Joint Genome Institute"/>
            <person name="Mondo S.J."/>
            <person name="Dannebaum R.O."/>
            <person name="Kuo R.C."/>
            <person name="Labutti K."/>
            <person name="Haridas S."/>
            <person name="Kuo A."/>
            <person name="Salamov A."/>
            <person name="Ahrendt S.R."/>
            <person name="Lipzen A."/>
            <person name="Sullivan W."/>
            <person name="Andreopoulos W.B."/>
            <person name="Clum A."/>
            <person name="Lindquist E."/>
            <person name="Daum C."/>
            <person name="Ramamoorthy G.K."/>
            <person name="Gryganskyi A."/>
            <person name="Culley D."/>
            <person name="Magnuson J.K."/>
            <person name="James T.Y."/>
            <person name="O'Malley M.A."/>
            <person name="Stajich J.E."/>
            <person name="Spatafora J.W."/>
            <person name="Visel A."/>
            <person name="Grigoriev I.V."/>
        </authorList>
    </citation>
    <scope>NUCLEOTIDE SEQUENCE [LARGE SCALE GENOMIC DNA]</scope>
    <source>
        <strain evidence="3 4">PL171</strain>
    </source>
</reference>
<accession>A0A1Y2I4U9</accession>
<feature type="compositionally biased region" description="Basic residues" evidence="1">
    <location>
        <begin position="1"/>
        <end position="14"/>
    </location>
</feature>
<evidence type="ECO:0000313" key="4">
    <source>
        <dbReference type="Proteomes" id="UP000193411"/>
    </source>
</evidence>